<proteinExistence type="predicted"/>
<comment type="caution">
    <text evidence="1">The sequence shown here is derived from an EMBL/GenBank/DDBJ whole genome shotgun (WGS) entry which is preliminary data.</text>
</comment>
<sequence>MYIDSWNFQRHLYKYGVERPTFGKLFGGWSLQFLPRSRLFNRLRQAYKPLIASWLAGWLPLCTCVRGTPPELRNTTYAWPSLGLWMPYGEGKRCRSGRPTIPTRCRQKLPQHPLPIF</sequence>
<dbReference type="Proteomes" id="UP000606974">
    <property type="component" value="Unassembled WGS sequence"/>
</dbReference>
<dbReference type="AlphaFoldDB" id="A0A8H7A4P9"/>
<organism evidence="1 2">
    <name type="scientific">Endocarpon pusillum</name>
    <dbReference type="NCBI Taxonomy" id="364733"/>
    <lineage>
        <taxon>Eukaryota</taxon>
        <taxon>Fungi</taxon>
        <taxon>Dikarya</taxon>
        <taxon>Ascomycota</taxon>
        <taxon>Pezizomycotina</taxon>
        <taxon>Eurotiomycetes</taxon>
        <taxon>Chaetothyriomycetidae</taxon>
        <taxon>Verrucariales</taxon>
        <taxon>Verrucariaceae</taxon>
        <taxon>Endocarpon</taxon>
    </lineage>
</organism>
<name>A0A8H7A4P9_9EURO</name>
<reference evidence="1" key="1">
    <citation type="submission" date="2020-02" db="EMBL/GenBank/DDBJ databases">
        <authorList>
            <person name="Palmer J.M."/>
        </authorList>
    </citation>
    <scope>NUCLEOTIDE SEQUENCE</scope>
    <source>
        <strain evidence="1">EPUS1.4</strain>
        <tissue evidence="1">Thallus</tissue>
    </source>
</reference>
<gene>
    <name evidence="1" type="ORF">GJ744_005446</name>
</gene>
<evidence type="ECO:0000313" key="2">
    <source>
        <dbReference type="Proteomes" id="UP000606974"/>
    </source>
</evidence>
<protein>
    <submittedName>
        <fullName evidence="1">Uncharacterized protein</fullName>
    </submittedName>
</protein>
<dbReference type="EMBL" id="JAACFV010000235">
    <property type="protein sequence ID" value="KAF7502605.1"/>
    <property type="molecule type" value="Genomic_DNA"/>
</dbReference>
<accession>A0A8H7A4P9</accession>
<evidence type="ECO:0000313" key="1">
    <source>
        <dbReference type="EMBL" id="KAF7502605.1"/>
    </source>
</evidence>
<keyword evidence="2" id="KW-1185">Reference proteome</keyword>